<comment type="caution">
    <text evidence="9">Lacks conserved residue(s) required for the propagation of feature annotation.</text>
</comment>
<dbReference type="InterPro" id="IPR000644">
    <property type="entry name" value="CBS_dom"/>
</dbReference>
<comment type="subunit">
    <text evidence="9">Homodimer.</text>
</comment>
<dbReference type="InterPro" id="IPR006669">
    <property type="entry name" value="MgtE_transporter"/>
</dbReference>
<evidence type="ECO:0000313" key="11">
    <source>
        <dbReference type="EMBL" id="QJR13082.1"/>
    </source>
</evidence>
<comment type="function">
    <text evidence="9">Acts as a magnesium transporter.</text>
</comment>
<evidence type="ECO:0000313" key="12">
    <source>
        <dbReference type="Proteomes" id="UP000501534"/>
    </source>
</evidence>
<feature type="transmembrane region" description="Helical" evidence="9">
    <location>
        <begin position="395"/>
        <end position="417"/>
    </location>
</feature>
<evidence type="ECO:0000256" key="7">
    <source>
        <dbReference type="ARBA" id="ARBA00023136"/>
    </source>
</evidence>
<dbReference type="NCBIfam" id="TIGR00400">
    <property type="entry name" value="mgtE"/>
    <property type="match status" value="1"/>
</dbReference>
<keyword evidence="6 9" id="KW-1133">Transmembrane helix</keyword>
<dbReference type="InterPro" id="IPR006667">
    <property type="entry name" value="SLC41_membr_dom"/>
</dbReference>
<dbReference type="SUPFAM" id="SSF158791">
    <property type="entry name" value="MgtE N-terminal domain-like"/>
    <property type="match status" value="1"/>
</dbReference>
<evidence type="ECO:0000256" key="1">
    <source>
        <dbReference type="ARBA" id="ARBA00004141"/>
    </source>
</evidence>
<dbReference type="CDD" id="cd04606">
    <property type="entry name" value="CBS_pair_Mg_transporter"/>
    <property type="match status" value="1"/>
</dbReference>
<dbReference type="Pfam" id="PF03448">
    <property type="entry name" value="MgtE_N"/>
    <property type="match status" value="1"/>
</dbReference>
<name>A0A6M4H157_9PROT</name>
<dbReference type="GO" id="GO:0005886">
    <property type="term" value="C:plasma membrane"/>
    <property type="evidence" value="ECO:0007669"/>
    <property type="project" value="UniProtKB-SubCell"/>
</dbReference>
<comment type="subcellular location">
    <subcellularLocation>
        <location evidence="9">Cell membrane</location>
        <topology evidence="9">Multi-pass membrane protein</topology>
    </subcellularLocation>
    <subcellularLocation>
        <location evidence="1">Membrane</location>
        <topology evidence="1">Multi-pass membrane protein</topology>
    </subcellularLocation>
</comment>
<accession>A0A6M4H157</accession>
<dbReference type="InterPro" id="IPR046342">
    <property type="entry name" value="CBS_dom_sf"/>
</dbReference>
<evidence type="ECO:0000256" key="4">
    <source>
        <dbReference type="ARBA" id="ARBA00022692"/>
    </source>
</evidence>
<dbReference type="InterPro" id="IPR006668">
    <property type="entry name" value="Mg_transptr_MgtE_intracell_dom"/>
</dbReference>
<protein>
    <recommendedName>
        <fullName evidence="9">Magnesium transporter MgtE</fullName>
    </recommendedName>
</protein>
<dbReference type="SUPFAM" id="SSF161093">
    <property type="entry name" value="MgtE membrane domain-like"/>
    <property type="match status" value="1"/>
</dbReference>
<evidence type="ECO:0000256" key="8">
    <source>
        <dbReference type="PROSITE-ProRule" id="PRU00703"/>
    </source>
</evidence>
<dbReference type="SMART" id="SM00924">
    <property type="entry name" value="MgtE_N"/>
    <property type="match status" value="1"/>
</dbReference>
<dbReference type="Pfam" id="PF00571">
    <property type="entry name" value="CBS"/>
    <property type="match status" value="2"/>
</dbReference>
<proteinExistence type="inferred from homology"/>
<dbReference type="Pfam" id="PF01769">
    <property type="entry name" value="MgtE"/>
    <property type="match status" value="1"/>
</dbReference>
<keyword evidence="9" id="KW-1003">Cell membrane</keyword>
<dbReference type="GO" id="GO:0046872">
    <property type="term" value="F:metal ion binding"/>
    <property type="evidence" value="ECO:0007669"/>
    <property type="project" value="UniProtKB-KW"/>
</dbReference>
<keyword evidence="4 9" id="KW-0812">Transmembrane</keyword>
<dbReference type="AlphaFoldDB" id="A0A6M4H157"/>
<keyword evidence="3 9" id="KW-0813">Transport</keyword>
<keyword evidence="9" id="KW-0479">Metal-binding</keyword>
<dbReference type="PANTHER" id="PTHR43773">
    <property type="entry name" value="MAGNESIUM TRANSPORTER MGTE"/>
    <property type="match status" value="1"/>
</dbReference>
<sequence>MARRPEDIPRSESPQDHLEAVTRLIAKQKLVEDLVHRQGEQDGRKPALVEGLVHKQNLAELQKRLDGLHPADVAYVLEGLPPLDRIAVWGLVRSDRDGEILLEVSDAVRETLLADMDSAEIVAAAQHLDADEIADLAPDLSEEIVQDIIEAQDVDERAELQSALSYPEGTVGALMDFEVVSIRDDVTVEVALRYLRRYDELPAQTDAIFIVDRDDRLLGVLPLNKLLVTDPDVEVASIYQQNVVSFAADSDAEEAARAFERYELVSAPVVSADGKVTGRVPVQAVLDYVRERQEQQELAKVGLREEEDIFSTVWASVKNRGPWIALNLCTAFIASRVVGAFEGSIEKLAALAALMPIVAGIGGNTGNQTATLIVRSLALGQVSASNARRLLARELGVAVTSGVIWGSVLGVVAWMLYRNVALGGVMAMAMMLNMIVAALAGLFIPLTMERFGRDPAVGSSVFLTFITDSMGFFVFLGLATIFLI</sequence>
<dbReference type="RefSeq" id="WP_171095850.1">
    <property type="nucleotide sequence ID" value="NZ_CP053069.1"/>
</dbReference>
<feature type="domain" description="CBS" evidence="10">
    <location>
        <begin position="239"/>
        <end position="297"/>
    </location>
</feature>
<keyword evidence="7 9" id="KW-0472">Membrane</keyword>
<organism evidence="11 12">
    <name type="scientific">Usitatibacter rugosus</name>
    <dbReference type="NCBI Taxonomy" id="2732067"/>
    <lineage>
        <taxon>Bacteria</taxon>
        <taxon>Pseudomonadati</taxon>
        <taxon>Pseudomonadota</taxon>
        <taxon>Betaproteobacteria</taxon>
        <taxon>Nitrosomonadales</taxon>
        <taxon>Usitatibacteraceae</taxon>
        <taxon>Usitatibacter</taxon>
    </lineage>
</organism>
<dbReference type="InterPro" id="IPR038076">
    <property type="entry name" value="MgtE_N_sf"/>
</dbReference>
<dbReference type="SUPFAM" id="SSF54631">
    <property type="entry name" value="CBS-domain pair"/>
    <property type="match status" value="1"/>
</dbReference>
<keyword evidence="8" id="KW-0129">CBS domain</keyword>
<dbReference type="InterPro" id="IPR036739">
    <property type="entry name" value="SLC41_membr_dom_sf"/>
</dbReference>
<evidence type="ECO:0000256" key="9">
    <source>
        <dbReference type="RuleBase" id="RU362011"/>
    </source>
</evidence>
<feature type="transmembrane region" description="Helical" evidence="9">
    <location>
        <begin position="423"/>
        <end position="444"/>
    </location>
</feature>
<evidence type="ECO:0000256" key="3">
    <source>
        <dbReference type="ARBA" id="ARBA00022448"/>
    </source>
</evidence>
<dbReference type="Gene3D" id="1.25.60.10">
    <property type="entry name" value="MgtE N-terminal domain-like"/>
    <property type="match status" value="1"/>
</dbReference>
<dbReference type="SMART" id="SM00116">
    <property type="entry name" value="CBS"/>
    <property type="match status" value="2"/>
</dbReference>
<comment type="similarity">
    <text evidence="2 9">Belongs to the SLC41A transporter family.</text>
</comment>
<evidence type="ECO:0000256" key="6">
    <source>
        <dbReference type="ARBA" id="ARBA00022989"/>
    </source>
</evidence>
<dbReference type="Gene3D" id="3.10.580.10">
    <property type="entry name" value="CBS-domain"/>
    <property type="match status" value="1"/>
</dbReference>
<keyword evidence="12" id="KW-1185">Reference proteome</keyword>
<dbReference type="Proteomes" id="UP000501534">
    <property type="component" value="Chromosome"/>
</dbReference>
<gene>
    <name evidence="11" type="ORF">DSM104443_04176</name>
</gene>
<feature type="domain" description="CBS" evidence="10">
    <location>
        <begin position="175"/>
        <end position="237"/>
    </location>
</feature>
<dbReference type="PROSITE" id="PS51371">
    <property type="entry name" value="CBS"/>
    <property type="match status" value="2"/>
</dbReference>
<dbReference type="GO" id="GO:0015095">
    <property type="term" value="F:magnesium ion transmembrane transporter activity"/>
    <property type="evidence" value="ECO:0007669"/>
    <property type="project" value="UniProtKB-UniRule"/>
</dbReference>
<feature type="transmembrane region" description="Helical" evidence="9">
    <location>
        <begin position="456"/>
        <end position="483"/>
    </location>
</feature>
<evidence type="ECO:0000256" key="2">
    <source>
        <dbReference type="ARBA" id="ARBA00009749"/>
    </source>
</evidence>
<keyword evidence="5 9" id="KW-0460">Magnesium</keyword>
<reference evidence="11 12" key="1">
    <citation type="submission" date="2020-04" db="EMBL/GenBank/DDBJ databases">
        <title>Usitatibacter rugosus gen. nov., sp. nov. and Usitatibacter palustris sp. nov., novel members of Usitatibacteraceae fam. nov. within the order Nitrosomonadales isolated from soil.</title>
        <authorList>
            <person name="Huber K.J."/>
            <person name="Neumann-Schaal M."/>
            <person name="Geppert A."/>
            <person name="Luckner M."/>
            <person name="Wanner G."/>
            <person name="Overmann J."/>
        </authorList>
    </citation>
    <scope>NUCLEOTIDE SEQUENCE [LARGE SCALE GENOMIC DNA]</scope>
    <source>
        <strain evidence="11 12">0125_3</strain>
    </source>
</reference>
<dbReference type="EMBL" id="CP053069">
    <property type="protein sequence ID" value="QJR13082.1"/>
    <property type="molecule type" value="Genomic_DNA"/>
</dbReference>
<evidence type="ECO:0000259" key="10">
    <source>
        <dbReference type="PROSITE" id="PS51371"/>
    </source>
</evidence>
<dbReference type="KEGG" id="uru:DSM104443_04176"/>
<evidence type="ECO:0000256" key="5">
    <source>
        <dbReference type="ARBA" id="ARBA00022842"/>
    </source>
</evidence>
<dbReference type="Gene3D" id="1.10.357.20">
    <property type="entry name" value="SLC41 divalent cation transporters, integral membrane domain"/>
    <property type="match status" value="1"/>
</dbReference>
<dbReference type="PANTHER" id="PTHR43773:SF1">
    <property type="entry name" value="MAGNESIUM TRANSPORTER MGTE"/>
    <property type="match status" value="1"/>
</dbReference>